<evidence type="ECO:0000256" key="9">
    <source>
        <dbReference type="SAM" id="MobiDB-lite"/>
    </source>
</evidence>
<evidence type="ECO:0000256" key="8">
    <source>
        <dbReference type="ARBA" id="ARBA00023136"/>
    </source>
</evidence>
<reference evidence="11" key="2">
    <citation type="submission" date="2020-05" db="UniProtKB">
        <authorList>
            <consortium name="EnsemblMetazoa"/>
        </authorList>
    </citation>
    <scope>IDENTIFICATION</scope>
    <source>
        <strain evidence="11">CM1001059</strain>
    </source>
</reference>
<evidence type="ECO:0000256" key="1">
    <source>
        <dbReference type="ARBA" id="ARBA00004141"/>
    </source>
</evidence>
<dbReference type="AlphaFoldDB" id="A0A182TTC3"/>
<keyword evidence="4" id="KW-0812">Transmembrane</keyword>
<dbReference type="PANTHER" id="PTHR48041">
    <property type="entry name" value="ABC TRANSPORTER G FAMILY MEMBER 28"/>
    <property type="match status" value="1"/>
</dbReference>
<evidence type="ECO:0000256" key="7">
    <source>
        <dbReference type="ARBA" id="ARBA00022989"/>
    </source>
</evidence>
<dbReference type="InterPro" id="IPR043926">
    <property type="entry name" value="ABCG_dom"/>
</dbReference>
<keyword evidence="6" id="KW-0067">ATP-binding</keyword>
<keyword evidence="12" id="KW-1185">Reference proteome</keyword>
<dbReference type="PANTHER" id="PTHR48041:SF78">
    <property type="entry name" value="ABC TRANSPORTER EXPRESSED IN TRACHEA, ISOFORM A"/>
    <property type="match status" value="1"/>
</dbReference>
<evidence type="ECO:0000313" key="11">
    <source>
        <dbReference type="EnsemblMetazoa" id="AMEC007971-PA"/>
    </source>
</evidence>
<dbReference type="InterPro" id="IPR027417">
    <property type="entry name" value="P-loop_NTPase"/>
</dbReference>
<protein>
    <recommendedName>
        <fullName evidence="10">ABC transporter domain-containing protein</fullName>
    </recommendedName>
</protein>
<feature type="compositionally biased region" description="Low complexity" evidence="9">
    <location>
        <begin position="589"/>
        <end position="618"/>
    </location>
</feature>
<dbReference type="EnsemblMetazoa" id="AMEC007971-RA">
    <property type="protein sequence ID" value="AMEC007971-PA"/>
    <property type="gene ID" value="AMEC007971"/>
</dbReference>
<dbReference type="GO" id="GO:0140359">
    <property type="term" value="F:ABC-type transporter activity"/>
    <property type="evidence" value="ECO:0007669"/>
    <property type="project" value="InterPro"/>
</dbReference>
<evidence type="ECO:0000256" key="5">
    <source>
        <dbReference type="ARBA" id="ARBA00022741"/>
    </source>
</evidence>
<dbReference type="GO" id="GO:0005524">
    <property type="term" value="F:ATP binding"/>
    <property type="evidence" value="ECO:0007669"/>
    <property type="project" value="UniProtKB-KW"/>
</dbReference>
<dbReference type="Proteomes" id="UP000075902">
    <property type="component" value="Unassembled WGS sequence"/>
</dbReference>
<keyword evidence="7" id="KW-1133">Transmembrane helix</keyword>
<dbReference type="Pfam" id="PF00005">
    <property type="entry name" value="ABC_tran"/>
    <property type="match status" value="1"/>
</dbReference>
<feature type="region of interest" description="Disordered" evidence="9">
    <location>
        <begin position="511"/>
        <end position="536"/>
    </location>
</feature>
<dbReference type="InterPro" id="IPR017871">
    <property type="entry name" value="ABC_transporter-like_CS"/>
</dbReference>
<dbReference type="InterPro" id="IPR003439">
    <property type="entry name" value="ABC_transporter-like_ATP-bd"/>
</dbReference>
<dbReference type="Gene3D" id="3.40.50.300">
    <property type="entry name" value="P-loop containing nucleotide triphosphate hydrolases"/>
    <property type="match status" value="1"/>
</dbReference>
<dbReference type="SUPFAM" id="SSF52540">
    <property type="entry name" value="P-loop containing nucleoside triphosphate hydrolases"/>
    <property type="match status" value="1"/>
</dbReference>
<dbReference type="CDD" id="cd03213">
    <property type="entry name" value="ABCG_EPDR"/>
    <property type="match status" value="1"/>
</dbReference>
<dbReference type="FunFam" id="3.40.50.300:FF:000891">
    <property type="entry name" value="ATP-binding cassette sub-family G member"/>
    <property type="match status" value="1"/>
</dbReference>
<sequence length="644" mass="67733">AASTATAAPGTGASAPGHVPSFCNILNASNSSDLQAVAYNSLTQNVRCKSPPTLVDNLKNGTIGAIDHMDMEVAVDAMEHPHSGAPADGPVRELPALICVRPTSPGGGSAFRLGALPPSGCSSLEDLDDTVEGTTIYQLSCDNHYNLNFYANRCDSGSDAGSMKNFKNHPTTVWVKRNSQSALCNGAIMTNGQTKDSNLAHGLVRKVLNNSDGNGQKKPMVSLTHLPKRPPIDIQFMDMSYSVSEGHKRGYKTILKGINGKFRSGELTAIMGPSGAGKSTLMNILAGYKTSHLSGSVLINGKERNLRKFRKLSCYIMQDDRLLPYLTVREAMMVSANLKLGKDISVSAKRAVVEEIIETLGLLDAASTLTLNLSGGQRKRLSIALELVNNPPVMFFDEPTSGLDSSTCSQLIALLKSLARGGRTIVCTIHQPSARIFELFDNLYVLAEGQCIYQGRVNGLVPFLASLGLECPSYHNPANYVMEVACGEHGDWNSKLVTAVNNGKCNNYNQPLAQSKSTSNKNVSLDGTAPGATEREDELALLKTVVSTGDYTAISMPPAGNAAAPEAQLNNESKQPVGGTERKPMLGNGAEAASAASQSTTTTTTTTATTAVGATGTSVNPPSDATGPLLPAVAVPPAGPAQTQ</sequence>
<dbReference type="STRING" id="34690.A0A182TTC3"/>
<keyword evidence="8" id="KW-0472">Membrane</keyword>
<evidence type="ECO:0000259" key="10">
    <source>
        <dbReference type="PROSITE" id="PS50893"/>
    </source>
</evidence>
<dbReference type="GO" id="GO:0016887">
    <property type="term" value="F:ATP hydrolysis activity"/>
    <property type="evidence" value="ECO:0007669"/>
    <property type="project" value="InterPro"/>
</dbReference>
<proteinExistence type="inferred from homology"/>
<dbReference type="SMART" id="SM00382">
    <property type="entry name" value="AAA"/>
    <property type="match status" value="1"/>
</dbReference>
<feature type="domain" description="ABC transporter" evidence="10">
    <location>
        <begin position="234"/>
        <end position="473"/>
    </location>
</feature>
<comment type="similarity">
    <text evidence="2">Belongs to the ABC transporter superfamily. ABCG family. Eye pigment precursor importer (TC 3.A.1.204) subfamily.</text>
</comment>
<dbReference type="InterPro" id="IPR003593">
    <property type="entry name" value="AAA+_ATPase"/>
</dbReference>
<dbReference type="InterPro" id="IPR050352">
    <property type="entry name" value="ABCG_transporters"/>
</dbReference>
<dbReference type="VEuPathDB" id="VectorBase:AMEC007971"/>
<evidence type="ECO:0000256" key="6">
    <source>
        <dbReference type="ARBA" id="ARBA00022840"/>
    </source>
</evidence>
<comment type="subcellular location">
    <subcellularLocation>
        <location evidence="1">Membrane</location>
        <topology evidence="1">Multi-pass membrane protein</topology>
    </subcellularLocation>
</comment>
<name>A0A182TTC3_9DIPT</name>
<feature type="region of interest" description="Disordered" evidence="9">
    <location>
        <begin position="557"/>
        <end position="644"/>
    </location>
</feature>
<dbReference type="Pfam" id="PF19055">
    <property type="entry name" value="ABC2_membrane_7"/>
    <property type="match status" value="1"/>
</dbReference>
<dbReference type="PROSITE" id="PS50893">
    <property type="entry name" value="ABC_TRANSPORTER_2"/>
    <property type="match status" value="1"/>
</dbReference>
<evidence type="ECO:0000256" key="2">
    <source>
        <dbReference type="ARBA" id="ARBA00005814"/>
    </source>
</evidence>
<reference evidence="12" key="1">
    <citation type="submission" date="2014-01" db="EMBL/GenBank/DDBJ databases">
        <title>The Genome Sequence of Anopheles melas CM1001059_A (V2).</title>
        <authorList>
            <consortium name="The Broad Institute Genomics Platform"/>
            <person name="Neafsey D.E."/>
            <person name="Besansky N."/>
            <person name="Howell P."/>
            <person name="Walton C."/>
            <person name="Young S.K."/>
            <person name="Zeng Q."/>
            <person name="Gargeya S."/>
            <person name="Fitzgerald M."/>
            <person name="Haas B."/>
            <person name="Abouelleil A."/>
            <person name="Allen A.W."/>
            <person name="Alvarado L."/>
            <person name="Arachchi H.M."/>
            <person name="Berlin A.M."/>
            <person name="Chapman S.B."/>
            <person name="Gainer-Dewar J."/>
            <person name="Goldberg J."/>
            <person name="Griggs A."/>
            <person name="Gujja S."/>
            <person name="Hansen M."/>
            <person name="Howarth C."/>
            <person name="Imamovic A."/>
            <person name="Ireland A."/>
            <person name="Larimer J."/>
            <person name="McCowan C."/>
            <person name="Murphy C."/>
            <person name="Pearson M."/>
            <person name="Poon T.W."/>
            <person name="Priest M."/>
            <person name="Roberts A."/>
            <person name="Saif S."/>
            <person name="Shea T."/>
            <person name="Sisk P."/>
            <person name="Sykes S."/>
            <person name="Wortman J."/>
            <person name="Nusbaum C."/>
            <person name="Birren B."/>
        </authorList>
    </citation>
    <scope>NUCLEOTIDE SEQUENCE [LARGE SCALE GENOMIC DNA]</scope>
    <source>
        <strain evidence="12">CM1001059</strain>
    </source>
</reference>
<evidence type="ECO:0000256" key="4">
    <source>
        <dbReference type="ARBA" id="ARBA00022692"/>
    </source>
</evidence>
<organism evidence="11 12">
    <name type="scientific">Anopheles melas</name>
    <dbReference type="NCBI Taxonomy" id="34690"/>
    <lineage>
        <taxon>Eukaryota</taxon>
        <taxon>Metazoa</taxon>
        <taxon>Ecdysozoa</taxon>
        <taxon>Arthropoda</taxon>
        <taxon>Hexapoda</taxon>
        <taxon>Insecta</taxon>
        <taxon>Pterygota</taxon>
        <taxon>Neoptera</taxon>
        <taxon>Endopterygota</taxon>
        <taxon>Diptera</taxon>
        <taxon>Nematocera</taxon>
        <taxon>Culicoidea</taxon>
        <taxon>Culicidae</taxon>
        <taxon>Anophelinae</taxon>
        <taxon>Anopheles</taxon>
    </lineage>
</organism>
<accession>A0A182TTC3</accession>
<keyword evidence="5" id="KW-0547">Nucleotide-binding</keyword>
<dbReference type="PROSITE" id="PS00211">
    <property type="entry name" value="ABC_TRANSPORTER_1"/>
    <property type="match status" value="1"/>
</dbReference>
<evidence type="ECO:0000256" key="3">
    <source>
        <dbReference type="ARBA" id="ARBA00022448"/>
    </source>
</evidence>
<evidence type="ECO:0000313" key="12">
    <source>
        <dbReference type="Proteomes" id="UP000075902"/>
    </source>
</evidence>
<feature type="compositionally biased region" description="Polar residues" evidence="9">
    <location>
        <begin position="511"/>
        <end position="525"/>
    </location>
</feature>
<dbReference type="GO" id="GO:0005886">
    <property type="term" value="C:plasma membrane"/>
    <property type="evidence" value="ECO:0007669"/>
    <property type="project" value="TreeGrafter"/>
</dbReference>
<feature type="compositionally biased region" description="Low complexity" evidence="9">
    <location>
        <begin position="625"/>
        <end position="644"/>
    </location>
</feature>
<keyword evidence="3" id="KW-0813">Transport</keyword>